<dbReference type="STRING" id="1166073.SAMN05192530_106171"/>
<dbReference type="OrthoDB" id="9792392at2"/>
<dbReference type="InterPro" id="IPR011008">
    <property type="entry name" value="Dimeric_a/b-barrel"/>
</dbReference>
<accession>A0A1H0JGW6</accession>
<reference evidence="1 2" key="1">
    <citation type="submission" date="2016-10" db="EMBL/GenBank/DDBJ databases">
        <authorList>
            <person name="de Groot N.N."/>
        </authorList>
    </citation>
    <scope>NUCLEOTIDE SEQUENCE [LARGE SCALE GENOMIC DNA]</scope>
    <source>
        <strain evidence="2">L7-484,KACC 16230,DSM 25025</strain>
    </source>
</reference>
<sequence length="117" mass="13104">MGYIDGFVVAVPRSNRDAYRQHAELALAIFLEHGALRGVEGWGDDVPVGQRTDFRRAVQAEENEVVLFSWIEWPSKSVRDAAMPTIFADPRLKDEAMPFDGARMIVGGFEPIVDAKR</sequence>
<gene>
    <name evidence="1" type="ORF">SAMN05192530_106171</name>
</gene>
<dbReference type="EMBL" id="FNIT01000006">
    <property type="protein sequence ID" value="SDO42743.1"/>
    <property type="molecule type" value="Genomic_DNA"/>
</dbReference>
<dbReference type="AlphaFoldDB" id="A0A1H0JGW6"/>
<dbReference type="InterPro" id="IPR009874">
    <property type="entry name" value="DUF1428"/>
</dbReference>
<dbReference type="PIRSF" id="PIRSF007028">
    <property type="entry name" value="UCP007028"/>
    <property type="match status" value="1"/>
</dbReference>
<proteinExistence type="predicted"/>
<dbReference type="Pfam" id="PF07237">
    <property type="entry name" value="DUF1428"/>
    <property type="match status" value="1"/>
</dbReference>
<evidence type="ECO:0000313" key="1">
    <source>
        <dbReference type="EMBL" id="SDO42743.1"/>
    </source>
</evidence>
<protein>
    <submittedName>
        <fullName evidence="1">Uncharacterized conserved protein YbaA, DUF1428 family</fullName>
    </submittedName>
</protein>
<name>A0A1H0JGW6_9HYPH</name>
<evidence type="ECO:0000313" key="2">
    <source>
        <dbReference type="Proteomes" id="UP000198793"/>
    </source>
</evidence>
<dbReference type="Gene3D" id="3.30.70.100">
    <property type="match status" value="1"/>
</dbReference>
<dbReference type="Proteomes" id="UP000198793">
    <property type="component" value="Unassembled WGS sequence"/>
</dbReference>
<organism evidence="1 2">
    <name type="scientific">Aureimonas jatrophae</name>
    <dbReference type="NCBI Taxonomy" id="1166073"/>
    <lineage>
        <taxon>Bacteria</taxon>
        <taxon>Pseudomonadati</taxon>
        <taxon>Pseudomonadota</taxon>
        <taxon>Alphaproteobacteria</taxon>
        <taxon>Hyphomicrobiales</taxon>
        <taxon>Aurantimonadaceae</taxon>
        <taxon>Aureimonas</taxon>
    </lineage>
</organism>
<dbReference type="SUPFAM" id="SSF54909">
    <property type="entry name" value="Dimeric alpha+beta barrel"/>
    <property type="match status" value="1"/>
</dbReference>
<keyword evidence="2" id="KW-1185">Reference proteome</keyword>